<sequence length="59" mass="6554">MAIPYKLRVISLRDQLLLIQYGNVIGMRNRRQPMGDSGGGAPFYTSCLVSNDAETVLRP</sequence>
<evidence type="ECO:0000313" key="2">
    <source>
        <dbReference type="Proteomes" id="UP000535937"/>
    </source>
</evidence>
<name>A0A7W4WDB0_9GAMM</name>
<comment type="caution">
    <text evidence="1">The sequence shown here is derived from an EMBL/GenBank/DDBJ whole genome shotgun (WGS) entry which is preliminary data.</text>
</comment>
<gene>
    <name evidence="1" type="ORF">FHS09_002975</name>
</gene>
<reference evidence="1 2" key="1">
    <citation type="submission" date="2020-08" db="EMBL/GenBank/DDBJ databases">
        <title>Genomic Encyclopedia of Type Strains, Phase III (KMG-III): the genomes of soil and plant-associated and newly described type strains.</title>
        <authorList>
            <person name="Whitman W."/>
        </authorList>
    </citation>
    <scope>NUCLEOTIDE SEQUENCE [LARGE SCALE GENOMIC DNA]</scope>
    <source>
        <strain evidence="1 2">CECT 8799</strain>
    </source>
</reference>
<protein>
    <submittedName>
        <fullName evidence="1">Uncharacterized protein</fullName>
    </submittedName>
</protein>
<dbReference type="EMBL" id="JACHWZ010000013">
    <property type="protein sequence ID" value="MBB3062131.1"/>
    <property type="molecule type" value="Genomic_DNA"/>
</dbReference>
<dbReference type="AlphaFoldDB" id="A0A7W4WDB0"/>
<keyword evidence="2" id="KW-1185">Reference proteome</keyword>
<dbReference type="Proteomes" id="UP000535937">
    <property type="component" value="Unassembled WGS sequence"/>
</dbReference>
<evidence type="ECO:0000313" key="1">
    <source>
        <dbReference type="EMBL" id="MBB3062131.1"/>
    </source>
</evidence>
<proteinExistence type="predicted"/>
<accession>A0A7W4WDB0</accession>
<organism evidence="1 2">
    <name type="scientific">Microbulbifer rhizosphaerae</name>
    <dbReference type="NCBI Taxonomy" id="1562603"/>
    <lineage>
        <taxon>Bacteria</taxon>
        <taxon>Pseudomonadati</taxon>
        <taxon>Pseudomonadota</taxon>
        <taxon>Gammaproteobacteria</taxon>
        <taxon>Cellvibrionales</taxon>
        <taxon>Microbulbiferaceae</taxon>
        <taxon>Microbulbifer</taxon>
    </lineage>
</organism>